<dbReference type="InterPro" id="IPR016032">
    <property type="entry name" value="Sig_transdc_resp-reg_C-effctor"/>
</dbReference>
<dbReference type="AlphaFoldDB" id="A0A4Z0NFH6"/>
<dbReference type="GO" id="GO:0005829">
    <property type="term" value="C:cytosol"/>
    <property type="evidence" value="ECO:0007669"/>
    <property type="project" value="TreeGrafter"/>
</dbReference>
<dbReference type="Pfam" id="PF00486">
    <property type="entry name" value="Trans_reg_C"/>
    <property type="match status" value="1"/>
</dbReference>
<dbReference type="SMART" id="SM00862">
    <property type="entry name" value="Trans_reg_C"/>
    <property type="match status" value="1"/>
</dbReference>
<reference evidence="10 11" key="1">
    <citation type="submission" date="2019-04" db="EMBL/GenBank/DDBJ databases">
        <authorList>
            <person name="Feng G."/>
            <person name="Zhu H."/>
        </authorList>
    </citation>
    <scope>NUCLEOTIDE SEQUENCE [LARGE SCALE GENOMIC DNA]</scope>
    <source>
        <strain evidence="10 11">6HR-1</strain>
    </source>
</reference>
<dbReference type="InterPro" id="IPR001867">
    <property type="entry name" value="OmpR/PhoB-type_DNA-bd"/>
</dbReference>
<dbReference type="PROSITE" id="PS51755">
    <property type="entry name" value="OMPR_PHOB"/>
    <property type="match status" value="1"/>
</dbReference>
<dbReference type="CDD" id="cd00383">
    <property type="entry name" value="trans_reg_C"/>
    <property type="match status" value="1"/>
</dbReference>
<dbReference type="PANTHER" id="PTHR48111:SF4">
    <property type="entry name" value="DNA-BINDING DUAL TRANSCRIPTIONAL REGULATOR OMPR"/>
    <property type="match status" value="1"/>
</dbReference>
<accession>A0A4Z0NFH6</accession>
<evidence type="ECO:0000256" key="7">
    <source>
        <dbReference type="PROSITE-ProRule" id="PRU01091"/>
    </source>
</evidence>
<dbReference type="SUPFAM" id="SSF46894">
    <property type="entry name" value="C-terminal effector domain of the bipartite response regulators"/>
    <property type="match status" value="1"/>
</dbReference>
<dbReference type="GO" id="GO:0000976">
    <property type="term" value="F:transcription cis-regulatory region binding"/>
    <property type="evidence" value="ECO:0007669"/>
    <property type="project" value="TreeGrafter"/>
</dbReference>
<evidence type="ECO:0000256" key="3">
    <source>
        <dbReference type="ARBA" id="ARBA00023015"/>
    </source>
</evidence>
<keyword evidence="5" id="KW-0804">Transcription</keyword>
<keyword evidence="3" id="KW-0805">Transcription regulation</keyword>
<dbReference type="SUPFAM" id="SSF52172">
    <property type="entry name" value="CheY-like"/>
    <property type="match status" value="1"/>
</dbReference>
<dbReference type="GO" id="GO:0032993">
    <property type="term" value="C:protein-DNA complex"/>
    <property type="evidence" value="ECO:0007669"/>
    <property type="project" value="TreeGrafter"/>
</dbReference>
<protein>
    <submittedName>
        <fullName evidence="10">Response regulator transcription factor</fullName>
    </submittedName>
</protein>
<evidence type="ECO:0000259" key="9">
    <source>
        <dbReference type="PROSITE" id="PS51755"/>
    </source>
</evidence>
<dbReference type="EMBL" id="SRLB01000047">
    <property type="protein sequence ID" value="TGD94032.1"/>
    <property type="molecule type" value="Genomic_DNA"/>
</dbReference>
<dbReference type="PANTHER" id="PTHR48111">
    <property type="entry name" value="REGULATOR OF RPOS"/>
    <property type="match status" value="1"/>
</dbReference>
<comment type="caution">
    <text evidence="10">The sequence shown here is derived from an EMBL/GenBank/DDBJ whole genome shotgun (WGS) entry which is preliminary data.</text>
</comment>
<dbReference type="SMART" id="SM00448">
    <property type="entry name" value="REC"/>
    <property type="match status" value="1"/>
</dbReference>
<feature type="domain" description="Response regulatory" evidence="8">
    <location>
        <begin position="6"/>
        <end position="119"/>
    </location>
</feature>
<evidence type="ECO:0000259" key="8">
    <source>
        <dbReference type="PROSITE" id="PS50110"/>
    </source>
</evidence>
<name>A0A4Z0NFH6_9HYPH</name>
<keyword evidence="2" id="KW-0902">Two-component regulatory system</keyword>
<dbReference type="Pfam" id="PF00072">
    <property type="entry name" value="Response_reg"/>
    <property type="match status" value="1"/>
</dbReference>
<feature type="DNA-binding region" description="OmpR/PhoB-type" evidence="7">
    <location>
        <begin position="127"/>
        <end position="222"/>
    </location>
</feature>
<dbReference type="RefSeq" id="WP_135419525.1">
    <property type="nucleotide sequence ID" value="NZ_SRLB01000047.1"/>
</dbReference>
<dbReference type="Gene3D" id="6.10.250.690">
    <property type="match status" value="1"/>
</dbReference>
<dbReference type="Gene3D" id="1.10.10.10">
    <property type="entry name" value="Winged helix-like DNA-binding domain superfamily/Winged helix DNA-binding domain"/>
    <property type="match status" value="1"/>
</dbReference>
<keyword evidence="4 7" id="KW-0238">DNA-binding</keyword>
<feature type="domain" description="OmpR/PhoB-type" evidence="9">
    <location>
        <begin position="127"/>
        <end position="222"/>
    </location>
</feature>
<gene>
    <name evidence="10" type="ORF">EU555_32775</name>
</gene>
<dbReference type="InterPro" id="IPR011006">
    <property type="entry name" value="CheY-like_superfamily"/>
</dbReference>
<feature type="modified residue" description="4-aspartylphosphate" evidence="6">
    <location>
        <position position="55"/>
    </location>
</feature>
<evidence type="ECO:0000256" key="1">
    <source>
        <dbReference type="ARBA" id="ARBA00022553"/>
    </source>
</evidence>
<dbReference type="CDD" id="cd17574">
    <property type="entry name" value="REC_OmpR"/>
    <property type="match status" value="1"/>
</dbReference>
<dbReference type="InterPro" id="IPR001789">
    <property type="entry name" value="Sig_transdc_resp-reg_receiver"/>
</dbReference>
<keyword evidence="1 6" id="KW-0597">Phosphoprotein</keyword>
<dbReference type="OrthoDB" id="9815407at2"/>
<organism evidence="10 11">
    <name type="scientific">Methylobacterium nonmethylotrophicum</name>
    <dbReference type="NCBI Taxonomy" id="1141884"/>
    <lineage>
        <taxon>Bacteria</taxon>
        <taxon>Pseudomonadati</taxon>
        <taxon>Pseudomonadota</taxon>
        <taxon>Alphaproteobacteria</taxon>
        <taxon>Hyphomicrobiales</taxon>
        <taxon>Methylobacteriaceae</taxon>
        <taxon>Methylobacterium</taxon>
    </lineage>
</organism>
<evidence type="ECO:0000313" key="10">
    <source>
        <dbReference type="EMBL" id="TGD94032.1"/>
    </source>
</evidence>
<dbReference type="InterPro" id="IPR036388">
    <property type="entry name" value="WH-like_DNA-bd_sf"/>
</dbReference>
<evidence type="ECO:0000313" key="11">
    <source>
        <dbReference type="Proteomes" id="UP000297535"/>
    </source>
</evidence>
<evidence type="ECO:0000256" key="4">
    <source>
        <dbReference type="ARBA" id="ARBA00023125"/>
    </source>
</evidence>
<evidence type="ECO:0000256" key="6">
    <source>
        <dbReference type="PROSITE-ProRule" id="PRU00169"/>
    </source>
</evidence>
<dbReference type="GO" id="GO:0006355">
    <property type="term" value="P:regulation of DNA-templated transcription"/>
    <property type="evidence" value="ECO:0007669"/>
    <property type="project" value="InterPro"/>
</dbReference>
<dbReference type="Gene3D" id="3.40.50.2300">
    <property type="match status" value="1"/>
</dbReference>
<dbReference type="Proteomes" id="UP000297535">
    <property type="component" value="Unassembled WGS sequence"/>
</dbReference>
<proteinExistence type="predicted"/>
<evidence type="ECO:0000256" key="2">
    <source>
        <dbReference type="ARBA" id="ARBA00023012"/>
    </source>
</evidence>
<dbReference type="GO" id="GO:0000156">
    <property type="term" value="F:phosphorelay response regulator activity"/>
    <property type="evidence" value="ECO:0007669"/>
    <property type="project" value="TreeGrafter"/>
</dbReference>
<keyword evidence="11" id="KW-1185">Reference proteome</keyword>
<dbReference type="InterPro" id="IPR039420">
    <property type="entry name" value="WalR-like"/>
</dbReference>
<evidence type="ECO:0000256" key="5">
    <source>
        <dbReference type="ARBA" id="ARBA00023163"/>
    </source>
</evidence>
<dbReference type="PROSITE" id="PS50110">
    <property type="entry name" value="RESPONSE_REGULATORY"/>
    <property type="match status" value="1"/>
</dbReference>
<sequence>MGQHAQIVIVDDEVDLALAYAEYLSDLGHEVTVAQSGAELDARAARGPIDLVLLDLTMPGERGLDVLRRLRAAAPVPVLILTANPDPIERVLGLELGADDFVVKPVDPQELAARVASLLRRYGRGRREVVAFERASVDLTASRLLRIGAPPERLGPGEVLLVRTLAAHPNRVLTRDELLRLAPGDSHDTLDRAMDARIARLRQKLGTACIVTVRGRGYMFVPRDQVAGAEGAARG</sequence>